<organism evidence="6 7">
    <name type="scientific">Marinobacter lacisalsi</name>
    <dbReference type="NCBI Taxonomy" id="475979"/>
    <lineage>
        <taxon>Bacteria</taxon>
        <taxon>Pseudomonadati</taxon>
        <taxon>Pseudomonadota</taxon>
        <taxon>Gammaproteobacteria</taxon>
        <taxon>Pseudomonadales</taxon>
        <taxon>Marinobacteraceae</taxon>
        <taxon>Marinobacter</taxon>
    </lineage>
</organism>
<comment type="function">
    <text evidence="5">Nucleoside triphosphate pyrophosphatase that hydrolyzes 7-methyl-GTP (m(7)GTP). May have a dual role in cell division arrest and in preventing the incorporation of modified nucleotides into cellular nucleic acids.</text>
</comment>
<dbReference type="GO" id="GO:0016787">
    <property type="term" value="F:hydrolase activity"/>
    <property type="evidence" value="ECO:0007669"/>
    <property type="project" value="UniProtKB-KW"/>
</dbReference>
<dbReference type="HAMAP" id="MF_00528">
    <property type="entry name" value="Maf"/>
    <property type="match status" value="1"/>
</dbReference>
<dbReference type="Proteomes" id="UP001595798">
    <property type="component" value="Unassembled WGS sequence"/>
</dbReference>
<comment type="catalytic activity">
    <reaction evidence="5">
        <text>N(7)-methyl-GTP + H2O = N(7)-methyl-GMP + diphosphate + H(+)</text>
        <dbReference type="Rhea" id="RHEA:58744"/>
        <dbReference type="ChEBI" id="CHEBI:15377"/>
        <dbReference type="ChEBI" id="CHEBI:15378"/>
        <dbReference type="ChEBI" id="CHEBI:33019"/>
        <dbReference type="ChEBI" id="CHEBI:58285"/>
        <dbReference type="ChEBI" id="CHEBI:87133"/>
    </reaction>
</comment>
<name>A0ABV8QE70_9GAMM</name>
<evidence type="ECO:0000256" key="4">
    <source>
        <dbReference type="ARBA" id="ARBA00023080"/>
    </source>
</evidence>
<comment type="caution">
    <text evidence="6">The sequence shown here is derived from an EMBL/GenBank/DDBJ whole genome shotgun (WGS) entry which is preliminary data.</text>
</comment>
<keyword evidence="3 5" id="KW-0378">Hydrolase</keyword>
<evidence type="ECO:0000256" key="2">
    <source>
        <dbReference type="ARBA" id="ARBA00022490"/>
    </source>
</evidence>
<dbReference type="PANTHER" id="PTHR43213:SF10">
    <property type="entry name" value="7-METHYL-GTP PYROPHOSPHATASE"/>
    <property type="match status" value="1"/>
</dbReference>
<feature type="site" description="Important for substrate specificity" evidence="5">
    <location>
        <position position="15"/>
    </location>
</feature>
<comment type="similarity">
    <text evidence="5">Belongs to the Maf family. YceF subfamily.</text>
</comment>
<keyword evidence="4 5" id="KW-0546">Nucleotide metabolism</keyword>
<dbReference type="CDD" id="cd00555">
    <property type="entry name" value="Maf"/>
    <property type="match status" value="1"/>
</dbReference>
<sequence>MPVHPPLVLASSSPWRRELLSRLRLPFECASPEIDETPLAGETAPTLVQRLASSKARALGANFPQHLIIGSDQVATLDGSILGKPGNHDRAREQLTRCSGRTVTFHTGLTLYNSASGDTDVTEEAFRVHFRRLSNSDIDRYLRLEQPYQCAGSFQMEGLGIALFDRLEGRDPNTLVGLPLIALTDLLKNRGVNILECISGG</sequence>
<dbReference type="NCBIfam" id="TIGR00172">
    <property type="entry name" value="maf"/>
    <property type="match status" value="1"/>
</dbReference>
<evidence type="ECO:0000313" key="7">
    <source>
        <dbReference type="Proteomes" id="UP001595798"/>
    </source>
</evidence>
<feature type="active site" description="Proton acceptor" evidence="5">
    <location>
        <position position="72"/>
    </location>
</feature>
<proteinExistence type="inferred from homology"/>
<reference evidence="7" key="1">
    <citation type="journal article" date="2019" name="Int. J. Syst. Evol. Microbiol.">
        <title>The Global Catalogue of Microorganisms (GCM) 10K type strain sequencing project: providing services to taxonomists for standard genome sequencing and annotation.</title>
        <authorList>
            <consortium name="The Broad Institute Genomics Platform"/>
            <consortium name="The Broad Institute Genome Sequencing Center for Infectious Disease"/>
            <person name="Wu L."/>
            <person name="Ma J."/>
        </authorList>
    </citation>
    <scope>NUCLEOTIDE SEQUENCE [LARGE SCALE GENOMIC DNA]</scope>
    <source>
        <strain evidence="7">CECT 7297</strain>
    </source>
</reference>
<gene>
    <name evidence="6" type="ORF">ACFOZ5_06355</name>
</gene>
<evidence type="ECO:0000256" key="5">
    <source>
        <dbReference type="HAMAP-Rule" id="MF_00528"/>
    </source>
</evidence>
<dbReference type="PIRSF" id="PIRSF006305">
    <property type="entry name" value="Maf"/>
    <property type="match status" value="1"/>
</dbReference>
<accession>A0ABV8QE70</accession>
<keyword evidence="2 5" id="KW-0963">Cytoplasm</keyword>
<comment type="subcellular location">
    <subcellularLocation>
        <location evidence="1 5">Cytoplasm</location>
    </subcellularLocation>
</comment>
<comment type="cofactor">
    <cofactor evidence="5">
        <name>a divalent metal cation</name>
        <dbReference type="ChEBI" id="CHEBI:60240"/>
    </cofactor>
</comment>
<dbReference type="PANTHER" id="PTHR43213">
    <property type="entry name" value="BIFUNCTIONAL DTTP/UTP PYROPHOSPHATASE/METHYLTRANSFERASE PROTEIN-RELATED"/>
    <property type="match status" value="1"/>
</dbReference>
<feature type="site" description="Important for substrate specificity" evidence="5">
    <location>
        <position position="73"/>
    </location>
</feature>
<evidence type="ECO:0000256" key="1">
    <source>
        <dbReference type="ARBA" id="ARBA00004496"/>
    </source>
</evidence>
<dbReference type="SUPFAM" id="SSF52972">
    <property type="entry name" value="ITPase-like"/>
    <property type="match status" value="1"/>
</dbReference>
<feature type="site" description="Important for substrate specificity" evidence="5">
    <location>
        <position position="157"/>
    </location>
</feature>
<dbReference type="Gene3D" id="3.90.950.10">
    <property type="match status" value="1"/>
</dbReference>
<dbReference type="RefSeq" id="WP_379886185.1">
    <property type="nucleotide sequence ID" value="NZ_JBHSDI010000010.1"/>
</dbReference>
<evidence type="ECO:0000313" key="6">
    <source>
        <dbReference type="EMBL" id="MFC4258657.1"/>
    </source>
</evidence>
<protein>
    <recommendedName>
        <fullName evidence="5">7-methyl-GTP pyrophosphatase</fullName>
        <shortName evidence="5">m(7)GTP pyrophosphatase</shortName>
        <ecNumber evidence="5">3.6.1.-</ecNumber>
    </recommendedName>
</protein>
<dbReference type="InterPro" id="IPR029001">
    <property type="entry name" value="ITPase-like_fam"/>
</dbReference>
<comment type="caution">
    <text evidence="5">Lacks conserved residue(s) required for the propagation of feature annotation.</text>
</comment>
<dbReference type="InterPro" id="IPR003697">
    <property type="entry name" value="Maf-like"/>
</dbReference>
<dbReference type="EMBL" id="JBHSDI010000010">
    <property type="protein sequence ID" value="MFC4258657.1"/>
    <property type="molecule type" value="Genomic_DNA"/>
</dbReference>
<keyword evidence="7" id="KW-1185">Reference proteome</keyword>
<dbReference type="EC" id="3.6.1.-" evidence="5"/>
<evidence type="ECO:0000256" key="3">
    <source>
        <dbReference type="ARBA" id="ARBA00022801"/>
    </source>
</evidence>
<dbReference type="Pfam" id="PF02545">
    <property type="entry name" value="Maf"/>
    <property type="match status" value="1"/>
</dbReference>